<evidence type="ECO:0000256" key="1">
    <source>
        <dbReference type="ARBA" id="ARBA00022617"/>
    </source>
</evidence>
<evidence type="ECO:0000259" key="6">
    <source>
        <dbReference type="PROSITE" id="PS51007"/>
    </source>
</evidence>
<keyword evidence="2 4" id="KW-0479">Metal-binding</keyword>
<keyword evidence="1 4" id="KW-0349">Heme</keyword>
<dbReference type="Gene3D" id="1.10.760.10">
    <property type="entry name" value="Cytochrome c-like domain"/>
    <property type="match status" value="1"/>
</dbReference>
<dbReference type="KEGG" id="meh:M301_2461"/>
<evidence type="ECO:0000256" key="5">
    <source>
        <dbReference type="SAM" id="SignalP"/>
    </source>
</evidence>
<proteinExistence type="predicted"/>
<feature type="domain" description="Cytochrome c" evidence="6">
    <location>
        <begin position="75"/>
        <end position="176"/>
    </location>
</feature>
<dbReference type="RefSeq" id="WP_013149131.1">
    <property type="nucleotide sequence ID" value="NC_014207.1"/>
</dbReference>
<keyword evidence="8" id="KW-1185">Reference proteome</keyword>
<dbReference type="InterPro" id="IPR009056">
    <property type="entry name" value="Cyt_c-like_dom"/>
</dbReference>
<dbReference type="InterPro" id="IPR036909">
    <property type="entry name" value="Cyt_c-like_dom_sf"/>
</dbReference>
<dbReference type="EMBL" id="CP002056">
    <property type="protein sequence ID" value="ADI30823.1"/>
    <property type="molecule type" value="Genomic_DNA"/>
</dbReference>
<dbReference type="OrthoDB" id="8535774at2"/>
<dbReference type="eggNOG" id="COG2010">
    <property type="taxonomic scope" value="Bacteria"/>
</dbReference>
<accession>D7DMP6</accession>
<reference evidence="7 8" key="2">
    <citation type="journal article" date="2011" name="J. Bacteriol.">
        <title>Genomes of three methylotrophs from a single niche uncover genetic and metabolic divergence of Methylophilaceae.</title>
        <authorList>
            <person name="Lapidus A."/>
            <person name="Clum A."/>
            <person name="Labutti K."/>
            <person name="Kaluzhnaya M.G."/>
            <person name="Lim S."/>
            <person name="Beck D.A."/>
            <person name="Glavina Del Rio T."/>
            <person name="Nolan M."/>
            <person name="Mavromatis K."/>
            <person name="Huntemann M."/>
            <person name="Lucas S."/>
            <person name="Lidstrom M.E."/>
            <person name="Ivanova N."/>
            <person name="Chistoserdova L."/>
        </authorList>
    </citation>
    <scope>NUCLEOTIDE SEQUENCE [LARGE SCALE GENOMIC DNA]</scope>
    <source>
        <strain evidence="7 8">301</strain>
    </source>
</reference>
<dbReference type="PROSITE" id="PS51007">
    <property type="entry name" value="CYTC"/>
    <property type="match status" value="1"/>
</dbReference>
<feature type="signal peptide" evidence="5">
    <location>
        <begin position="1"/>
        <end position="29"/>
    </location>
</feature>
<dbReference type="GO" id="GO:0046872">
    <property type="term" value="F:metal ion binding"/>
    <property type="evidence" value="ECO:0007669"/>
    <property type="project" value="UniProtKB-KW"/>
</dbReference>
<feature type="chain" id="PRO_5003094830" evidence="5">
    <location>
        <begin position="30"/>
        <end position="186"/>
    </location>
</feature>
<dbReference type="SUPFAM" id="SSF46626">
    <property type="entry name" value="Cytochrome c"/>
    <property type="match status" value="1"/>
</dbReference>
<gene>
    <name evidence="7" type="ordered locus">M301_2461</name>
</gene>
<sequence precursor="true">MLGFKSIKAALLISMLGFVGLTATTQASAACNLVSTKDSTPLAVKAVDTDTPEAKSFLETCINPYTKAYAANPELIKAGGKKLFGYNGCSGCHGGKLEGVMAPALNKQGGQGAYDTKWVYAKNSTDKGMFETISGGTPGISGGLMPVWHVHQPDHVGDGLSTDEILKIIAYIRTEYKGDGDKDWLK</sequence>
<evidence type="ECO:0000256" key="3">
    <source>
        <dbReference type="ARBA" id="ARBA00023004"/>
    </source>
</evidence>
<dbReference type="Proteomes" id="UP000000383">
    <property type="component" value="Chromosome"/>
</dbReference>
<dbReference type="HOGENOM" id="CLU_109361_0_0_4"/>
<evidence type="ECO:0000256" key="2">
    <source>
        <dbReference type="ARBA" id="ARBA00022723"/>
    </source>
</evidence>
<keyword evidence="5" id="KW-0732">Signal</keyword>
<evidence type="ECO:0000313" key="8">
    <source>
        <dbReference type="Proteomes" id="UP000000383"/>
    </source>
</evidence>
<dbReference type="PROSITE" id="PS51257">
    <property type="entry name" value="PROKAR_LIPOPROTEIN"/>
    <property type="match status" value="1"/>
</dbReference>
<protein>
    <submittedName>
        <fullName evidence="7">Cytochrome c class I</fullName>
    </submittedName>
</protein>
<name>D7DMP6_METV0</name>
<evidence type="ECO:0000313" key="7">
    <source>
        <dbReference type="EMBL" id="ADI30823.1"/>
    </source>
</evidence>
<evidence type="ECO:0000256" key="4">
    <source>
        <dbReference type="PROSITE-ProRule" id="PRU00433"/>
    </source>
</evidence>
<dbReference type="GO" id="GO:0020037">
    <property type="term" value="F:heme binding"/>
    <property type="evidence" value="ECO:0007669"/>
    <property type="project" value="InterPro"/>
</dbReference>
<dbReference type="Pfam" id="PF00034">
    <property type="entry name" value="Cytochrom_C"/>
    <property type="match status" value="1"/>
</dbReference>
<dbReference type="STRING" id="666681.M301_2461"/>
<dbReference type="GO" id="GO:0009055">
    <property type="term" value="F:electron transfer activity"/>
    <property type="evidence" value="ECO:0007669"/>
    <property type="project" value="InterPro"/>
</dbReference>
<organism evidence="7 8">
    <name type="scientific">Methylotenera versatilis (strain 301)</name>
    <dbReference type="NCBI Taxonomy" id="666681"/>
    <lineage>
        <taxon>Bacteria</taxon>
        <taxon>Pseudomonadati</taxon>
        <taxon>Pseudomonadota</taxon>
        <taxon>Betaproteobacteria</taxon>
        <taxon>Nitrosomonadales</taxon>
        <taxon>Methylophilaceae</taxon>
        <taxon>Methylotenera</taxon>
    </lineage>
</organism>
<keyword evidence="3 4" id="KW-0408">Iron</keyword>
<dbReference type="AlphaFoldDB" id="D7DMP6"/>
<reference evidence="8" key="1">
    <citation type="submission" date="2010-05" db="EMBL/GenBank/DDBJ databases">
        <title>Complete sequence of Methylotenera sp. 301.</title>
        <authorList>
            <person name="Lucas S."/>
            <person name="Copeland A."/>
            <person name="Lapidus A."/>
            <person name="Cheng J.-F."/>
            <person name="Bruce D."/>
            <person name="Goodwin L."/>
            <person name="Pitluck S."/>
            <person name="Clum A."/>
            <person name="Land M."/>
            <person name="Hauser L."/>
            <person name="Kyrpides N."/>
            <person name="Ivanova N."/>
            <person name="Chistoservova L."/>
            <person name="Kalyuzhnaya M."/>
            <person name="Woyke T."/>
        </authorList>
    </citation>
    <scope>NUCLEOTIDE SEQUENCE [LARGE SCALE GENOMIC DNA]</scope>
    <source>
        <strain evidence="8">301</strain>
    </source>
</reference>